<dbReference type="RefSeq" id="WP_067915216.1">
    <property type="nucleotide sequence ID" value="NZ_BSRZ01000023.1"/>
</dbReference>
<name>A0A9W6V032_9ACTN</name>
<organism evidence="2 3">
    <name type="scientific">Actinomadura rubrobrunea</name>
    <dbReference type="NCBI Taxonomy" id="115335"/>
    <lineage>
        <taxon>Bacteria</taxon>
        <taxon>Bacillati</taxon>
        <taxon>Actinomycetota</taxon>
        <taxon>Actinomycetes</taxon>
        <taxon>Streptosporangiales</taxon>
        <taxon>Thermomonosporaceae</taxon>
        <taxon>Actinomadura</taxon>
    </lineage>
</organism>
<protein>
    <submittedName>
        <fullName evidence="2">Uncharacterized protein</fullName>
    </submittedName>
</protein>
<comment type="caution">
    <text evidence="2">The sequence shown here is derived from an EMBL/GenBank/DDBJ whole genome shotgun (WGS) entry which is preliminary data.</text>
</comment>
<dbReference type="Proteomes" id="UP001165124">
    <property type="component" value="Unassembled WGS sequence"/>
</dbReference>
<accession>A0A9W6V032</accession>
<sequence length="126" mass="14436">MLDIRISLDGDEQTPDAAALYQWLYEDLDGRRPARLALRQTPPKPGHMGAEQFVQILLDHPELIEVVTSSLIRWYATLRRRPTLRLERAGDIYVIENLTEAELRRILGTGKEGSDQQEKDGPNDDR</sequence>
<keyword evidence="3" id="KW-1185">Reference proteome</keyword>
<evidence type="ECO:0000313" key="3">
    <source>
        <dbReference type="Proteomes" id="UP001165124"/>
    </source>
</evidence>
<gene>
    <name evidence="2" type="ORF">Arub01_56580</name>
</gene>
<feature type="compositionally biased region" description="Basic and acidic residues" evidence="1">
    <location>
        <begin position="112"/>
        <end position="126"/>
    </location>
</feature>
<evidence type="ECO:0000313" key="2">
    <source>
        <dbReference type="EMBL" id="GLW67415.1"/>
    </source>
</evidence>
<dbReference type="Pfam" id="PF19953">
    <property type="entry name" value="EACC1"/>
    <property type="match status" value="1"/>
</dbReference>
<reference evidence="2" key="1">
    <citation type="submission" date="2023-02" db="EMBL/GenBank/DDBJ databases">
        <title>Actinomadura rubrobrunea NBRC 14622.</title>
        <authorList>
            <person name="Ichikawa N."/>
            <person name="Sato H."/>
            <person name="Tonouchi N."/>
        </authorList>
    </citation>
    <scope>NUCLEOTIDE SEQUENCE</scope>
    <source>
        <strain evidence="2">NBRC 14622</strain>
    </source>
</reference>
<evidence type="ECO:0000256" key="1">
    <source>
        <dbReference type="SAM" id="MobiDB-lite"/>
    </source>
</evidence>
<dbReference type="EMBL" id="BSRZ01000023">
    <property type="protein sequence ID" value="GLW67415.1"/>
    <property type="molecule type" value="Genomic_DNA"/>
</dbReference>
<dbReference type="InterPro" id="IPR045428">
    <property type="entry name" value="EACC1"/>
</dbReference>
<feature type="region of interest" description="Disordered" evidence="1">
    <location>
        <begin position="107"/>
        <end position="126"/>
    </location>
</feature>
<proteinExistence type="predicted"/>
<dbReference type="AlphaFoldDB" id="A0A9W6V032"/>